<name>A0A0E9QSF7_ANGAN</name>
<reference evidence="1" key="1">
    <citation type="submission" date="2014-11" db="EMBL/GenBank/DDBJ databases">
        <authorList>
            <person name="Amaro Gonzalez C."/>
        </authorList>
    </citation>
    <scope>NUCLEOTIDE SEQUENCE</scope>
</reference>
<dbReference type="EMBL" id="GBXM01088696">
    <property type="protein sequence ID" value="JAH19881.1"/>
    <property type="molecule type" value="Transcribed_RNA"/>
</dbReference>
<organism evidence="1">
    <name type="scientific">Anguilla anguilla</name>
    <name type="common">European freshwater eel</name>
    <name type="synonym">Muraena anguilla</name>
    <dbReference type="NCBI Taxonomy" id="7936"/>
    <lineage>
        <taxon>Eukaryota</taxon>
        <taxon>Metazoa</taxon>
        <taxon>Chordata</taxon>
        <taxon>Craniata</taxon>
        <taxon>Vertebrata</taxon>
        <taxon>Euteleostomi</taxon>
        <taxon>Actinopterygii</taxon>
        <taxon>Neopterygii</taxon>
        <taxon>Teleostei</taxon>
        <taxon>Anguilliformes</taxon>
        <taxon>Anguillidae</taxon>
        <taxon>Anguilla</taxon>
    </lineage>
</organism>
<dbReference type="AlphaFoldDB" id="A0A0E9QSF7"/>
<proteinExistence type="predicted"/>
<evidence type="ECO:0000313" key="1">
    <source>
        <dbReference type="EMBL" id="JAH19881.1"/>
    </source>
</evidence>
<protein>
    <submittedName>
        <fullName evidence="1">Uncharacterized protein</fullName>
    </submittedName>
</protein>
<accession>A0A0E9QSF7</accession>
<sequence>MVDLQKQGCLPVLYSNTNIYTPHGLYPHTELHRGAHTTELFVGYSTTLQGELG</sequence>
<reference evidence="1" key="2">
    <citation type="journal article" date="2015" name="Fish Shellfish Immunol.">
        <title>Early steps in the European eel (Anguilla anguilla)-Vibrio vulnificus interaction in the gills: Role of the RtxA13 toxin.</title>
        <authorList>
            <person name="Callol A."/>
            <person name="Pajuelo D."/>
            <person name="Ebbesson L."/>
            <person name="Teles M."/>
            <person name="MacKenzie S."/>
            <person name="Amaro C."/>
        </authorList>
    </citation>
    <scope>NUCLEOTIDE SEQUENCE</scope>
</reference>